<dbReference type="AlphaFoldDB" id="A0A6G5A115"/>
<evidence type="ECO:0000313" key="2">
    <source>
        <dbReference type="EMBL" id="NIE44469.1"/>
    </source>
</evidence>
<evidence type="ECO:0000256" key="1">
    <source>
        <dbReference type="SAM" id="SignalP"/>
    </source>
</evidence>
<dbReference type="OrthoDB" id="6484056at2759"/>
<keyword evidence="1" id="KW-0732">Signal</keyword>
<protein>
    <submittedName>
        <fullName evidence="2">Putative lipocalin</fullName>
    </submittedName>
</protein>
<dbReference type="VEuPathDB" id="VectorBase:LOC119167397"/>
<proteinExistence type="predicted"/>
<organism evidence="2">
    <name type="scientific">Rhipicephalus microplus</name>
    <name type="common">Cattle tick</name>
    <name type="synonym">Boophilus microplus</name>
    <dbReference type="NCBI Taxonomy" id="6941"/>
    <lineage>
        <taxon>Eukaryota</taxon>
        <taxon>Metazoa</taxon>
        <taxon>Ecdysozoa</taxon>
        <taxon>Arthropoda</taxon>
        <taxon>Chelicerata</taxon>
        <taxon>Arachnida</taxon>
        <taxon>Acari</taxon>
        <taxon>Parasitiformes</taxon>
        <taxon>Ixodida</taxon>
        <taxon>Ixodoidea</taxon>
        <taxon>Ixodidae</taxon>
        <taxon>Rhipicephalinae</taxon>
        <taxon>Rhipicephalus</taxon>
        <taxon>Boophilus</taxon>
    </lineage>
</organism>
<sequence length="128" mass="14542">MPQKHLATALIVTAFLTLLKCVHVEYPDTVFNTPDITKLIRTKEPIWTFFETGSSRVSCKVDVMITMNERAVLFRRLYIYGGKSMLKIIGDFLTTSTKRGCAFGLMGLRFTKLSRSPLYLATTAVQWL</sequence>
<feature type="chain" id="PRO_5026059286" evidence="1">
    <location>
        <begin position="25"/>
        <end position="128"/>
    </location>
</feature>
<name>A0A6G5A115_RHIMP</name>
<feature type="signal peptide" evidence="1">
    <location>
        <begin position="1"/>
        <end position="24"/>
    </location>
</feature>
<dbReference type="EMBL" id="GIKN01002196">
    <property type="protein sequence ID" value="NIE44469.1"/>
    <property type="molecule type" value="Transcribed_RNA"/>
</dbReference>
<accession>A0A6G5A115</accession>
<reference evidence="2" key="1">
    <citation type="submission" date="2020-03" db="EMBL/GenBank/DDBJ databases">
        <title>A transcriptome and proteome of the tick Rhipicephalus microplus shaped by the genetic composition of its hosts and developmental stage.</title>
        <authorList>
            <person name="Garcia G.R."/>
            <person name="Ribeiro J.M.C."/>
            <person name="Maruyama S.R."/>
            <person name="Gardinasse L.G."/>
            <person name="Nelson K."/>
            <person name="Ferreira B.R."/>
            <person name="Andrade T.G."/>
            <person name="Santos I.K.F.M."/>
        </authorList>
    </citation>
    <scope>NUCLEOTIDE SEQUENCE</scope>
    <source>
        <strain evidence="2">NSGR</strain>
        <tissue evidence="2">Salivary glands</tissue>
    </source>
</reference>